<feature type="compositionally biased region" description="Polar residues" evidence="1">
    <location>
        <begin position="76"/>
        <end position="93"/>
    </location>
</feature>
<evidence type="ECO:0000256" key="1">
    <source>
        <dbReference type="SAM" id="MobiDB-lite"/>
    </source>
</evidence>
<organism evidence="2">
    <name type="scientific">Amphora coffeiformis</name>
    <dbReference type="NCBI Taxonomy" id="265554"/>
    <lineage>
        <taxon>Eukaryota</taxon>
        <taxon>Sar</taxon>
        <taxon>Stramenopiles</taxon>
        <taxon>Ochrophyta</taxon>
        <taxon>Bacillariophyta</taxon>
        <taxon>Bacillariophyceae</taxon>
        <taxon>Bacillariophycidae</taxon>
        <taxon>Thalassiophysales</taxon>
        <taxon>Catenulaceae</taxon>
        <taxon>Amphora</taxon>
    </lineage>
</organism>
<proteinExistence type="predicted"/>
<reference evidence="2" key="1">
    <citation type="submission" date="2021-01" db="EMBL/GenBank/DDBJ databases">
        <authorList>
            <person name="Corre E."/>
            <person name="Pelletier E."/>
            <person name="Niang G."/>
            <person name="Scheremetjew M."/>
            <person name="Finn R."/>
            <person name="Kale V."/>
            <person name="Holt S."/>
            <person name="Cochrane G."/>
            <person name="Meng A."/>
            <person name="Brown T."/>
            <person name="Cohen L."/>
        </authorList>
    </citation>
    <scope>NUCLEOTIDE SEQUENCE</scope>
    <source>
        <strain evidence="2">CCMP127</strain>
    </source>
</reference>
<protein>
    <submittedName>
        <fullName evidence="2">Uncharacterized protein</fullName>
    </submittedName>
</protein>
<gene>
    <name evidence="2" type="ORF">ACOF00016_LOCUS11934</name>
</gene>
<dbReference type="AlphaFoldDB" id="A0A7S3P9T1"/>
<feature type="region of interest" description="Disordered" evidence="1">
    <location>
        <begin position="61"/>
        <end position="127"/>
    </location>
</feature>
<dbReference type="EMBL" id="HBIM01015099">
    <property type="protein sequence ID" value="CAE0414726.1"/>
    <property type="molecule type" value="Transcribed_RNA"/>
</dbReference>
<evidence type="ECO:0000313" key="2">
    <source>
        <dbReference type="EMBL" id="CAE0414726.1"/>
    </source>
</evidence>
<sequence length="513" mass="58146">MATIVIGTRHLMLVLGTCLILCWGNMQRTLMNIAVQHHALERQLLRCTSYIPPINSKRLESVSTRNKKEKKEPITKESSPNDPLRSGASSTTAADGDKNDAPTPKEPSSTRKTIIKKKKKPKSDSSTGPFINCGCPNTCKGVALKEHRNALDFSCQDRIEHLMKTYDISQREACLEATAPSEGVRIQACNPELCNPDACPVFNEKEEIELAQTNIRKILVIATVPKDEKHATALWTQLECVTGGLDAVIVSAPVWSREITEGIATRAREALGWNEETFQTRYYTNDRWDAGLWCDVLHNIDDLSRLESIILVNDSVFVMREFSGIQDTLASNNKLDMVGLSWSHSYSNMLTDDRFWLESVYRGFTGSSISPFIKQTCDKYVIEQCMVSFRRRPKRMKKCIVEKAEVAIAGLYEQDKVVGLYPSDVPGGKVTWVNDAQYWRDVLVNVMNFPVSKVNFPSMIGDVTDERLSSCTRFIDRDYIHNFNYSALEIPVFYRKKKHNTTDTEDAWLEYKV</sequence>
<accession>A0A7S3P9T1</accession>
<name>A0A7S3P9T1_9STRA</name>